<evidence type="ECO:0000313" key="2">
    <source>
        <dbReference type="Proteomes" id="UP000199202"/>
    </source>
</evidence>
<name>A0A1G9IQC3_9ACTN</name>
<dbReference type="Proteomes" id="UP000199202">
    <property type="component" value="Unassembled WGS sequence"/>
</dbReference>
<evidence type="ECO:0000313" key="1">
    <source>
        <dbReference type="EMBL" id="SDL27479.1"/>
    </source>
</evidence>
<accession>A0A1G9IQC3</accession>
<protein>
    <submittedName>
        <fullName evidence="1">Peptidase inhibitor family I36</fullName>
    </submittedName>
</protein>
<reference evidence="1 2" key="1">
    <citation type="submission" date="2016-10" db="EMBL/GenBank/DDBJ databases">
        <authorList>
            <person name="de Groot N.N."/>
        </authorList>
    </citation>
    <scope>NUCLEOTIDE SEQUENCE [LARGE SCALE GENOMIC DNA]</scope>
    <source>
        <strain evidence="1 2">CGMCC 4.6533</strain>
    </source>
</reference>
<sequence>MSQKEDQPTRLMKALKTAGIVISAGVIVGSGFTALPAQAAVNSTLIDTYLAAVPNGTKLSANEASWEGGTVRLVMSATEASCPDGWYCVYQYKNWRGAMAKWRTSPARCKKFNFNSYWRDKISSFWARGDCRDYFLKDKKAFQPDPFQSFAGKHAYVLYDNRYDYAARGL</sequence>
<organism evidence="1 2">
    <name type="scientific">Nonomuraea jiangxiensis</name>
    <dbReference type="NCBI Taxonomy" id="633440"/>
    <lineage>
        <taxon>Bacteria</taxon>
        <taxon>Bacillati</taxon>
        <taxon>Actinomycetota</taxon>
        <taxon>Actinomycetes</taxon>
        <taxon>Streptosporangiales</taxon>
        <taxon>Streptosporangiaceae</taxon>
        <taxon>Nonomuraea</taxon>
    </lineage>
</organism>
<dbReference type="Pfam" id="PF03995">
    <property type="entry name" value="Inhibitor_I36"/>
    <property type="match status" value="1"/>
</dbReference>
<dbReference type="AlphaFoldDB" id="A0A1G9IQC3"/>
<keyword evidence="2" id="KW-1185">Reference proteome</keyword>
<proteinExistence type="predicted"/>
<dbReference type="EMBL" id="FNDJ01000024">
    <property type="protein sequence ID" value="SDL27479.1"/>
    <property type="molecule type" value="Genomic_DNA"/>
</dbReference>
<dbReference type="STRING" id="633440.SAMN05421869_12419"/>
<gene>
    <name evidence="1" type="ORF">SAMN05421869_12419</name>
</gene>
<dbReference type="OrthoDB" id="3389749at2"/>
<dbReference type="RefSeq" id="WP_090943997.1">
    <property type="nucleotide sequence ID" value="NZ_FNDJ01000024.1"/>
</dbReference>